<proteinExistence type="predicted"/>
<sequence length="120" mass="13686">MAGLSHELRLILRRRRLRSRIAFRLRRRKPLTVRLGDGSCAGCKYLKEGFVSRAIHRIRLPWVSAKWRLAAARMAALYTGLMKDVTEGKSAMEAFHAKLAMESYFAAPNSMPALHLVKSY</sequence>
<evidence type="ECO:0000313" key="2">
    <source>
        <dbReference type="Proteomes" id="UP000827976"/>
    </source>
</evidence>
<gene>
    <name evidence="1" type="ORF">IHE45_18G081900</name>
</gene>
<dbReference type="EMBL" id="CM037028">
    <property type="protein sequence ID" value="KAH7656554.1"/>
    <property type="molecule type" value="Genomic_DNA"/>
</dbReference>
<organism evidence="1 2">
    <name type="scientific">Dioscorea alata</name>
    <name type="common">Purple yam</name>
    <dbReference type="NCBI Taxonomy" id="55571"/>
    <lineage>
        <taxon>Eukaryota</taxon>
        <taxon>Viridiplantae</taxon>
        <taxon>Streptophyta</taxon>
        <taxon>Embryophyta</taxon>
        <taxon>Tracheophyta</taxon>
        <taxon>Spermatophyta</taxon>
        <taxon>Magnoliopsida</taxon>
        <taxon>Liliopsida</taxon>
        <taxon>Dioscoreales</taxon>
        <taxon>Dioscoreaceae</taxon>
        <taxon>Dioscorea</taxon>
    </lineage>
</organism>
<keyword evidence="2" id="KW-1185">Reference proteome</keyword>
<comment type="caution">
    <text evidence="1">The sequence shown here is derived from an EMBL/GenBank/DDBJ whole genome shotgun (WGS) entry which is preliminary data.</text>
</comment>
<evidence type="ECO:0000313" key="1">
    <source>
        <dbReference type="EMBL" id="KAH7656554.1"/>
    </source>
</evidence>
<dbReference type="Proteomes" id="UP000827976">
    <property type="component" value="Chromosome 18"/>
</dbReference>
<name>A0ACB7U891_DIOAL</name>
<accession>A0ACB7U891</accession>
<protein>
    <submittedName>
        <fullName evidence="1">Uncharacterized protein</fullName>
    </submittedName>
</protein>
<reference evidence="2" key="1">
    <citation type="journal article" date="2022" name="Nat. Commun.">
        <title>Chromosome evolution and the genetic basis of agronomically important traits in greater yam.</title>
        <authorList>
            <person name="Bredeson J.V."/>
            <person name="Lyons J.B."/>
            <person name="Oniyinde I.O."/>
            <person name="Okereke N.R."/>
            <person name="Kolade O."/>
            <person name="Nnabue I."/>
            <person name="Nwadili C.O."/>
            <person name="Hribova E."/>
            <person name="Parker M."/>
            <person name="Nwogha J."/>
            <person name="Shu S."/>
            <person name="Carlson J."/>
            <person name="Kariba R."/>
            <person name="Muthemba S."/>
            <person name="Knop K."/>
            <person name="Barton G.J."/>
            <person name="Sherwood A.V."/>
            <person name="Lopez-Montes A."/>
            <person name="Asiedu R."/>
            <person name="Jamnadass R."/>
            <person name="Muchugi A."/>
            <person name="Goodstein D."/>
            <person name="Egesi C.N."/>
            <person name="Featherston J."/>
            <person name="Asfaw A."/>
            <person name="Simpson G.G."/>
            <person name="Dolezel J."/>
            <person name="Hendre P.S."/>
            <person name="Van Deynze A."/>
            <person name="Kumar P.L."/>
            <person name="Obidiegwu J.E."/>
            <person name="Bhattacharjee R."/>
            <person name="Rokhsar D.S."/>
        </authorList>
    </citation>
    <scope>NUCLEOTIDE SEQUENCE [LARGE SCALE GENOMIC DNA]</scope>
    <source>
        <strain evidence="2">cv. TDa95/00328</strain>
    </source>
</reference>